<protein>
    <submittedName>
        <fullName evidence="1">Uncharacterized protein</fullName>
    </submittedName>
</protein>
<gene>
    <name evidence="1" type="ORF">LITE_LOCUS30543</name>
</gene>
<keyword evidence="2" id="KW-1185">Reference proteome</keyword>
<sequence length="217" mass="24860">MKRVYVAVRAPFIARQKKEATEAFMEALIPEPTPINVRKFKKGIWRKTVPKGLKMKKFIQSPDGTLIHDTSYVGEDAWDDDAMPPQENVKQIIENDKRLNTEEKKELEEELGISGNKEQQSVGSWRERLQLWKEILNKEKLAEQLDASNAKYAVEFDMKEVENSLRKDVVEKVSESNGARACGYLRDGGATVQQSPILTFIRSLIPQRQVFAFSISF</sequence>
<comment type="caution">
    <text evidence="1">The sequence shown here is derived from an EMBL/GenBank/DDBJ whole genome shotgun (WGS) entry which is preliminary data.</text>
</comment>
<accession>A0AAV0MW73</accession>
<proteinExistence type="predicted"/>
<reference evidence="1" key="1">
    <citation type="submission" date="2022-08" db="EMBL/GenBank/DDBJ databases">
        <authorList>
            <person name="Gutierrez-Valencia J."/>
        </authorList>
    </citation>
    <scope>NUCLEOTIDE SEQUENCE</scope>
</reference>
<dbReference type="AlphaFoldDB" id="A0AAV0MW73"/>
<organism evidence="1 2">
    <name type="scientific">Linum tenue</name>
    <dbReference type="NCBI Taxonomy" id="586396"/>
    <lineage>
        <taxon>Eukaryota</taxon>
        <taxon>Viridiplantae</taxon>
        <taxon>Streptophyta</taxon>
        <taxon>Embryophyta</taxon>
        <taxon>Tracheophyta</taxon>
        <taxon>Spermatophyta</taxon>
        <taxon>Magnoliopsida</taxon>
        <taxon>eudicotyledons</taxon>
        <taxon>Gunneridae</taxon>
        <taxon>Pentapetalae</taxon>
        <taxon>rosids</taxon>
        <taxon>fabids</taxon>
        <taxon>Malpighiales</taxon>
        <taxon>Linaceae</taxon>
        <taxon>Linum</taxon>
    </lineage>
</organism>
<evidence type="ECO:0000313" key="1">
    <source>
        <dbReference type="EMBL" id="CAI0450492.1"/>
    </source>
</evidence>
<evidence type="ECO:0000313" key="2">
    <source>
        <dbReference type="Proteomes" id="UP001154282"/>
    </source>
</evidence>
<dbReference type="Proteomes" id="UP001154282">
    <property type="component" value="Unassembled WGS sequence"/>
</dbReference>
<dbReference type="EMBL" id="CAMGYJ010000007">
    <property type="protein sequence ID" value="CAI0450492.1"/>
    <property type="molecule type" value="Genomic_DNA"/>
</dbReference>
<name>A0AAV0MW73_9ROSI</name>